<gene>
    <name evidence="7" type="primary">TSA1</name>
    <name evidence="7" type="ORF">LTR09_000915</name>
</gene>
<evidence type="ECO:0000259" key="6">
    <source>
        <dbReference type="PROSITE" id="PS51352"/>
    </source>
</evidence>
<keyword evidence="2" id="KW-0049">Antioxidant</keyword>
<sequence>MSGNRVEVGRPAPLFTRTAVVDGRLKEISLSAYTEAAHWVVLVFFPKAWSFICPTEIKAFSSRLEEFLYSRSCAVAFVSTDSEHCLKSWNGHDETEGGLGGVHVPLISDCDHKMSREYDVLIEEEGVAQRALFIIDPKGIVRSITINDADVGRSVDETLRVLDALTFKDEYGQGCPVDWKKGEAGIDIASKSRAEGGVDLKKKSWGEWARPKLDRAWSAASQKSITSNNLASISSRLRAGSNDKLSPVNSGERSGQHSSMSSGRESPMFSPTSNGVQGQMDKALLQQRFENMQAALANQSMNQSQGIGMAN</sequence>
<dbReference type="InterPro" id="IPR000866">
    <property type="entry name" value="AhpC/TSA"/>
</dbReference>
<name>A0AAJ0GHX1_9PEZI</name>
<evidence type="ECO:0000256" key="3">
    <source>
        <dbReference type="ARBA" id="ARBA00023002"/>
    </source>
</evidence>
<accession>A0AAJ0GHX1</accession>
<dbReference type="EMBL" id="JAWDJX010000002">
    <property type="protein sequence ID" value="KAK3057840.1"/>
    <property type="molecule type" value="Genomic_DNA"/>
</dbReference>
<evidence type="ECO:0000256" key="4">
    <source>
        <dbReference type="ARBA" id="ARBA00023284"/>
    </source>
</evidence>
<comment type="caution">
    <text evidence="7">The sequence shown here is derived from an EMBL/GenBank/DDBJ whole genome shotgun (WGS) entry which is preliminary data.</text>
</comment>
<feature type="compositionally biased region" description="Polar residues" evidence="5">
    <location>
        <begin position="243"/>
        <end position="277"/>
    </location>
</feature>
<dbReference type="AlphaFoldDB" id="A0AAJ0GHX1"/>
<keyword evidence="4" id="KW-0676">Redox-active center</keyword>
<keyword evidence="1" id="KW-0575">Peroxidase</keyword>
<feature type="region of interest" description="Disordered" evidence="5">
    <location>
        <begin position="238"/>
        <end position="277"/>
    </location>
</feature>
<dbReference type="PANTHER" id="PTHR10681:SF171">
    <property type="entry name" value="PEROXIREDOXIN 4"/>
    <property type="match status" value="1"/>
</dbReference>
<dbReference type="GO" id="GO:0042744">
    <property type="term" value="P:hydrogen peroxide catabolic process"/>
    <property type="evidence" value="ECO:0007669"/>
    <property type="project" value="TreeGrafter"/>
</dbReference>
<organism evidence="7 8">
    <name type="scientific">Extremus antarcticus</name>
    <dbReference type="NCBI Taxonomy" id="702011"/>
    <lineage>
        <taxon>Eukaryota</taxon>
        <taxon>Fungi</taxon>
        <taxon>Dikarya</taxon>
        <taxon>Ascomycota</taxon>
        <taxon>Pezizomycotina</taxon>
        <taxon>Dothideomycetes</taxon>
        <taxon>Dothideomycetidae</taxon>
        <taxon>Mycosphaerellales</taxon>
        <taxon>Extremaceae</taxon>
        <taxon>Extremus</taxon>
    </lineage>
</organism>
<dbReference type="Pfam" id="PF00578">
    <property type="entry name" value="AhpC-TSA"/>
    <property type="match status" value="1"/>
</dbReference>
<proteinExistence type="predicted"/>
<dbReference type="InterPro" id="IPR050217">
    <property type="entry name" value="Peroxiredoxin"/>
</dbReference>
<dbReference type="GO" id="GO:0008379">
    <property type="term" value="F:thioredoxin peroxidase activity"/>
    <property type="evidence" value="ECO:0007669"/>
    <property type="project" value="TreeGrafter"/>
</dbReference>
<dbReference type="PROSITE" id="PS51352">
    <property type="entry name" value="THIOREDOXIN_2"/>
    <property type="match status" value="1"/>
</dbReference>
<dbReference type="Gene3D" id="3.40.30.10">
    <property type="entry name" value="Glutaredoxin"/>
    <property type="match status" value="1"/>
</dbReference>
<evidence type="ECO:0000313" key="7">
    <source>
        <dbReference type="EMBL" id="KAK3057840.1"/>
    </source>
</evidence>
<protein>
    <submittedName>
        <fullName evidence="7">CTPxI</fullName>
    </submittedName>
</protein>
<evidence type="ECO:0000313" key="8">
    <source>
        <dbReference type="Proteomes" id="UP001271007"/>
    </source>
</evidence>
<dbReference type="SUPFAM" id="SSF52833">
    <property type="entry name" value="Thioredoxin-like"/>
    <property type="match status" value="1"/>
</dbReference>
<feature type="domain" description="Thioredoxin" evidence="6">
    <location>
        <begin position="6"/>
        <end position="167"/>
    </location>
</feature>
<keyword evidence="3" id="KW-0560">Oxidoreductase</keyword>
<dbReference type="GO" id="GO:0006979">
    <property type="term" value="P:response to oxidative stress"/>
    <property type="evidence" value="ECO:0007669"/>
    <property type="project" value="TreeGrafter"/>
</dbReference>
<reference evidence="7" key="1">
    <citation type="submission" date="2023-04" db="EMBL/GenBank/DDBJ databases">
        <title>Black Yeasts Isolated from many extreme environments.</title>
        <authorList>
            <person name="Coleine C."/>
            <person name="Stajich J.E."/>
            <person name="Selbmann L."/>
        </authorList>
    </citation>
    <scope>NUCLEOTIDE SEQUENCE</scope>
    <source>
        <strain evidence="7">CCFEE 5312</strain>
    </source>
</reference>
<dbReference type="InterPro" id="IPR013766">
    <property type="entry name" value="Thioredoxin_domain"/>
</dbReference>
<evidence type="ECO:0000256" key="2">
    <source>
        <dbReference type="ARBA" id="ARBA00022862"/>
    </source>
</evidence>
<dbReference type="GO" id="GO:0033554">
    <property type="term" value="P:cellular response to stress"/>
    <property type="evidence" value="ECO:0007669"/>
    <property type="project" value="TreeGrafter"/>
</dbReference>
<dbReference type="GO" id="GO:0045454">
    <property type="term" value="P:cell redox homeostasis"/>
    <property type="evidence" value="ECO:0007669"/>
    <property type="project" value="TreeGrafter"/>
</dbReference>
<keyword evidence="8" id="KW-1185">Reference proteome</keyword>
<evidence type="ECO:0000256" key="5">
    <source>
        <dbReference type="SAM" id="MobiDB-lite"/>
    </source>
</evidence>
<dbReference type="CDD" id="cd03015">
    <property type="entry name" value="PRX_Typ2cys"/>
    <property type="match status" value="1"/>
</dbReference>
<dbReference type="Proteomes" id="UP001271007">
    <property type="component" value="Unassembled WGS sequence"/>
</dbReference>
<dbReference type="GO" id="GO:0005829">
    <property type="term" value="C:cytosol"/>
    <property type="evidence" value="ECO:0007669"/>
    <property type="project" value="TreeGrafter"/>
</dbReference>
<evidence type="ECO:0000256" key="1">
    <source>
        <dbReference type="ARBA" id="ARBA00022559"/>
    </source>
</evidence>
<dbReference type="PANTHER" id="PTHR10681">
    <property type="entry name" value="THIOREDOXIN PEROXIDASE"/>
    <property type="match status" value="1"/>
</dbReference>
<dbReference type="InterPro" id="IPR036249">
    <property type="entry name" value="Thioredoxin-like_sf"/>
</dbReference>